<dbReference type="Proteomes" id="UP000324222">
    <property type="component" value="Unassembled WGS sequence"/>
</dbReference>
<dbReference type="OrthoDB" id="8121437at2759"/>
<gene>
    <name evidence="1" type="ORF">E2C01_047997</name>
</gene>
<accession>A0A5B7G1Z5</accession>
<dbReference type="AlphaFoldDB" id="A0A5B7G1Z5"/>
<evidence type="ECO:0000313" key="2">
    <source>
        <dbReference type="Proteomes" id="UP000324222"/>
    </source>
</evidence>
<organism evidence="1 2">
    <name type="scientific">Portunus trituberculatus</name>
    <name type="common">Swimming crab</name>
    <name type="synonym">Neptunus trituberculatus</name>
    <dbReference type="NCBI Taxonomy" id="210409"/>
    <lineage>
        <taxon>Eukaryota</taxon>
        <taxon>Metazoa</taxon>
        <taxon>Ecdysozoa</taxon>
        <taxon>Arthropoda</taxon>
        <taxon>Crustacea</taxon>
        <taxon>Multicrustacea</taxon>
        <taxon>Malacostraca</taxon>
        <taxon>Eumalacostraca</taxon>
        <taxon>Eucarida</taxon>
        <taxon>Decapoda</taxon>
        <taxon>Pleocyemata</taxon>
        <taxon>Brachyura</taxon>
        <taxon>Eubrachyura</taxon>
        <taxon>Portunoidea</taxon>
        <taxon>Portunidae</taxon>
        <taxon>Portuninae</taxon>
        <taxon>Portunus</taxon>
    </lineage>
</organism>
<dbReference type="EMBL" id="VSRR010012100">
    <property type="protein sequence ID" value="MPC54090.1"/>
    <property type="molecule type" value="Genomic_DNA"/>
</dbReference>
<evidence type="ECO:0000313" key="1">
    <source>
        <dbReference type="EMBL" id="MPC54090.1"/>
    </source>
</evidence>
<sequence length="167" mass="18293">MSLGGRMMMSPEAYHIVPIPCLPPHLTHQPPMACLTRQPNTHTTWATATTTYGGFHPPYQGHYNTMSSLTAPHTIMHKKLTDNSAPASKKCPSVPLPQLSRTSFHVGYYVPPSVEPGDLYGECLEEWRGRGSAARAEYHNRRRGVPADGHVRVCCGVSVPRPEPPAG</sequence>
<comment type="caution">
    <text evidence="1">The sequence shown here is derived from an EMBL/GenBank/DDBJ whole genome shotgun (WGS) entry which is preliminary data.</text>
</comment>
<reference evidence="1 2" key="1">
    <citation type="submission" date="2019-05" db="EMBL/GenBank/DDBJ databases">
        <title>Another draft genome of Portunus trituberculatus and its Hox gene families provides insights of decapod evolution.</title>
        <authorList>
            <person name="Jeong J.-H."/>
            <person name="Song I."/>
            <person name="Kim S."/>
            <person name="Choi T."/>
            <person name="Kim D."/>
            <person name="Ryu S."/>
            <person name="Kim W."/>
        </authorList>
    </citation>
    <scope>NUCLEOTIDE SEQUENCE [LARGE SCALE GENOMIC DNA]</scope>
    <source>
        <tissue evidence="1">Muscle</tissue>
    </source>
</reference>
<name>A0A5B7G1Z5_PORTR</name>
<proteinExistence type="predicted"/>
<protein>
    <submittedName>
        <fullName evidence="1">Uncharacterized protein</fullName>
    </submittedName>
</protein>
<keyword evidence="2" id="KW-1185">Reference proteome</keyword>